<sequence>DHKATSTTLWFNPQIFGSTVAVEKNRKHHKIIYLYNQATTENWEDFRLVLDKKLQK</sequence>
<organism evidence="1 2">
    <name type="scientific">Gigaspora margarita</name>
    <dbReference type="NCBI Taxonomy" id="4874"/>
    <lineage>
        <taxon>Eukaryota</taxon>
        <taxon>Fungi</taxon>
        <taxon>Fungi incertae sedis</taxon>
        <taxon>Mucoromycota</taxon>
        <taxon>Glomeromycotina</taxon>
        <taxon>Glomeromycetes</taxon>
        <taxon>Diversisporales</taxon>
        <taxon>Gigasporaceae</taxon>
        <taxon>Gigaspora</taxon>
    </lineage>
</organism>
<comment type="caution">
    <text evidence="1">The sequence shown here is derived from an EMBL/GenBank/DDBJ whole genome shotgun (WGS) entry which is preliminary data.</text>
</comment>
<dbReference type="Proteomes" id="UP000789901">
    <property type="component" value="Unassembled WGS sequence"/>
</dbReference>
<evidence type="ECO:0000313" key="1">
    <source>
        <dbReference type="EMBL" id="CAG8847347.1"/>
    </source>
</evidence>
<name>A0ABN7X473_GIGMA</name>
<reference evidence="1 2" key="1">
    <citation type="submission" date="2021-06" db="EMBL/GenBank/DDBJ databases">
        <authorList>
            <person name="Kallberg Y."/>
            <person name="Tangrot J."/>
            <person name="Rosling A."/>
        </authorList>
    </citation>
    <scope>NUCLEOTIDE SEQUENCE [LARGE SCALE GENOMIC DNA]</scope>
    <source>
        <strain evidence="1 2">120-4 pot B 10/14</strain>
    </source>
</reference>
<gene>
    <name evidence="1" type="ORF">GMARGA_LOCUS38621</name>
</gene>
<proteinExistence type="predicted"/>
<dbReference type="EMBL" id="CAJVQB010087256">
    <property type="protein sequence ID" value="CAG8847347.1"/>
    <property type="molecule type" value="Genomic_DNA"/>
</dbReference>
<accession>A0ABN7X473</accession>
<keyword evidence="2" id="KW-1185">Reference proteome</keyword>
<protein>
    <submittedName>
        <fullName evidence="1">24095_t:CDS:1</fullName>
    </submittedName>
</protein>
<feature type="non-terminal residue" evidence="1">
    <location>
        <position position="1"/>
    </location>
</feature>
<evidence type="ECO:0000313" key="2">
    <source>
        <dbReference type="Proteomes" id="UP000789901"/>
    </source>
</evidence>